<feature type="region of interest" description="Disordered" evidence="1">
    <location>
        <begin position="1"/>
        <end position="32"/>
    </location>
</feature>
<name>A0A392U7R3_9FABA</name>
<sequence>MAIPSDDEDINIDDAPNNKTNRRGRRGKILKA</sequence>
<proteinExistence type="predicted"/>
<evidence type="ECO:0000313" key="3">
    <source>
        <dbReference type="Proteomes" id="UP000265520"/>
    </source>
</evidence>
<evidence type="ECO:0000256" key="1">
    <source>
        <dbReference type="SAM" id="MobiDB-lite"/>
    </source>
</evidence>
<comment type="caution">
    <text evidence="2">The sequence shown here is derived from an EMBL/GenBank/DDBJ whole genome shotgun (WGS) entry which is preliminary data.</text>
</comment>
<feature type="compositionally biased region" description="Acidic residues" evidence="1">
    <location>
        <begin position="1"/>
        <end position="12"/>
    </location>
</feature>
<evidence type="ECO:0000313" key="2">
    <source>
        <dbReference type="EMBL" id="MCI67795.1"/>
    </source>
</evidence>
<dbReference type="Proteomes" id="UP000265520">
    <property type="component" value="Unassembled WGS sequence"/>
</dbReference>
<organism evidence="2 3">
    <name type="scientific">Trifolium medium</name>
    <dbReference type="NCBI Taxonomy" id="97028"/>
    <lineage>
        <taxon>Eukaryota</taxon>
        <taxon>Viridiplantae</taxon>
        <taxon>Streptophyta</taxon>
        <taxon>Embryophyta</taxon>
        <taxon>Tracheophyta</taxon>
        <taxon>Spermatophyta</taxon>
        <taxon>Magnoliopsida</taxon>
        <taxon>eudicotyledons</taxon>
        <taxon>Gunneridae</taxon>
        <taxon>Pentapetalae</taxon>
        <taxon>rosids</taxon>
        <taxon>fabids</taxon>
        <taxon>Fabales</taxon>
        <taxon>Fabaceae</taxon>
        <taxon>Papilionoideae</taxon>
        <taxon>50 kb inversion clade</taxon>
        <taxon>NPAAA clade</taxon>
        <taxon>Hologalegina</taxon>
        <taxon>IRL clade</taxon>
        <taxon>Trifolieae</taxon>
        <taxon>Trifolium</taxon>
    </lineage>
</organism>
<feature type="compositionally biased region" description="Basic residues" evidence="1">
    <location>
        <begin position="20"/>
        <end position="32"/>
    </location>
</feature>
<reference evidence="2 3" key="1">
    <citation type="journal article" date="2018" name="Front. Plant Sci.">
        <title>Red Clover (Trifolium pratense) and Zigzag Clover (T. medium) - A Picture of Genomic Similarities and Differences.</title>
        <authorList>
            <person name="Dluhosova J."/>
            <person name="Istvanek J."/>
            <person name="Nedelnik J."/>
            <person name="Repkova J."/>
        </authorList>
    </citation>
    <scope>NUCLEOTIDE SEQUENCE [LARGE SCALE GENOMIC DNA]</scope>
    <source>
        <strain evidence="3">cv. 10/8</strain>
        <tissue evidence="2">Leaf</tissue>
    </source>
</reference>
<dbReference type="EMBL" id="LXQA010723823">
    <property type="protein sequence ID" value="MCI67795.1"/>
    <property type="molecule type" value="Genomic_DNA"/>
</dbReference>
<protein>
    <submittedName>
        <fullName evidence="2">Uncharacterized protein</fullName>
    </submittedName>
</protein>
<feature type="non-terminal residue" evidence="2">
    <location>
        <position position="32"/>
    </location>
</feature>
<dbReference type="AlphaFoldDB" id="A0A392U7R3"/>
<keyword evidence="3" id="KW-1185">Reference proteome</keyword>
<accession>A0A392U7R3</accession>